<protein>
    <submittedName>
        <fullName evidence="1">Uncharacterized protein</fullName>
    </submittedName>
</protein>
<gene>
    <name evidence="1" type="primary">Acey_s0689.g1559</name>
    <name evidence="1" type="ORF">Y032_0689g1559</name>
</gene>
<reference evidence="2" key="1">
    <citation type="journal article" date="2015" name="Nat. Genet.">
        <title>The genome and transcriptome of the zoonotic hookworm Ancylostoma ceylanicum identify infection-specific gene families.</title>
        <authorList>
            <person name="Schwarz E.M."/>
            <person name="Hu Y."/>
            <person name="Antoshechkin I."/>
            <person name="Miller M.M."/>
            <person name="Sternberg P.W."/>
            <person name="Aroian R.V."/>
        </authorList>
    </citation>
    <scope>NUCLEOTIDE SEQUENCE</scope>
    <source>
        <strain evidence="2">HY135</strain>
    </source>
</reference>
<organism evidence="1 2">
    <name type="scientific">Ancylostoma ceylanicum</name>
    <dbReference type="NCBI Taxonomy" id="53326"/>
    <lineage>
        <taxon>Eukaryota</taxon>
        <taxon>Metazoa</taxon>
        <taxon>Ecdysozoa</taxon>
        <taxon>Nematoda</taxon>
        <taxon>Chromadorea</taxon>
        <taxon>Rhabditida</taxon>
        <taxon>Rhabditina</taxon>
        <taxon>Rhabditomorpha</taxon>
        <taxon>Strongyloidea</taxon>
        <taxon>Ancylostomatidae</taxon>
        <taxon>Ancylostomatinae</taxon>
        <taxon>Ancylostoma</taxon>
    </lineage>
</organism>
<dbReference type="AlphaFoldDB" id="A0A016WGV7"/>
<dbReference type="Proteomes" id="UP000024635">
    <property type="component" value="Unassembled WGS sequence"/>
</dbReference>
<proteinExistence type="predicted"/>
<evidence type="ECO:0000313" key="1">
    <source>
        <dbReference type="EMBL" id="EYC38875.1"/>
    </source>
</evidence>
<keyword evidence="2" id="KW-1185">Reference proteome</keyword>
<comment type="caution">
    <text evidence="1">The sequence shown here is derived from an EMBL/GenBank/DDBJ whole genome shotgun (WGS) entry which is preliminary data.</text>
</comment>
<dbReference type="EMBL" id="JARK01000289">
    <property type="protein sequence ID" value="EYC38875.1"/>
    <property type="molecule type" value="Genomic_DNA"/>
</dbReference>
<sequence length="78" mass="8796">MSWDDPLLSSGEESSSDDALLTPALTILQHGNATKLTLHEFFCSRLDQRSLAAMKEGLLRALLQRAAFHKEEQKHMEE</sequence>
<evidence type="ECO:0000313" key="2">
    <source>
        <dbReference type="Proteomes" id="UP000024635"/>
    </source>
</evidence>
<name>A0A016WGV7_9BILA</name>
<accession>A0A016WGV7</accession>